<organism evidence="2 3">
    <name type="scientific">Daphnia pulex</name>
    <name type="common">Water flea</name>
    <dbReference type="NCBI Taxonomy" id="6669"/>
    <lineage>
        <taxon>Eukaryota</taxon>
        <taxon>Metazoa</taxon>
        <taxon>Ecdysozoa</taxon>
        <taxon>Arthropoda</taxon>
        <taxon>Crustacea</taxon>
        <taxon>Branchiopoda</taxon>
        <taxon>Diplostraca</taxon>
        <taxon>Cladocera</taxon>
        <taxon>Anomopoda</taxon>
        <taxon>Daphniidae</taxon>
        <taxon>Daphnia</taxon>
    </lineage>
</organism>
<dbReference type="HOGENOM" id="CLU_2661552_0_0_1"/>
<dbReference type="EMBL" id="GL735456">
    <property type="protein sequence ID" value="EFX60851.1"/>
    <property type="molecule type" value="Genomic_DNA"/>
</dbReference>
<keyword evidence="3" id="KW-1185">Reference proteome</keyword>
<name>E9I579_DAPPU</name>
<dbReference type="KEGG" id="dpx:DAPPUDRAFT_341169"/>
<gene>
    <name evidence="2" type="ORF">DAPPUDRAFT_341169</name>
</gene>
<reference evidence="2 3" key="1">
    <citation type="journal article" date="2011" name="Science">
        <title>The ecoresponsive genome of Daphnia pulex.</title>
        <authorList>
            <person name="Colbourne J.K."/>
            <person name="Pfrender M.E."/>
            <person name="Gilbert D."/>
            <person name="Thomas W.K."/>
            <person name="Tucker A."/>
            <person name="Oakley T.H."/>
            <person name="Tokishita S."/>
            <person name="Aerts A."/>
            <person name="Arnold G.J."/>
            <person name="Basu M.K."/>
            <person name="Bauer D.J."/>
            <person name="Caceres C.E."/>
            <person name="Carmel L."/>
            <person name="Casola C."/>
            <person name="Choi J.H."/>
            <person name="Detter J.C."/>
            <person name="Dong Q."/>
            <person name="Dusheyko S."/>
            <person name="Eads B.D."/>
            <person name="Frohlich T."/>
            <person name="Geiler-Samerotte K.A."/>
            <person name="Gerlach D."/>
            <person name="Hatcher P."/>
            <person name="Jogdeo S."/>
            <person name="Krijgsveld J."/>
            <person name="Kriventseva E.V."/>
            <person name="Kultz D."/>
            <person name="Laforsch C."/>
            <person name="Lindquist E."/>
            <person name="Lopez J."/>
            <person name="Manak J.R."/>
            <person name="Muller J."/>
            <person name="Pangilinan J."/>
            <person name="Patwardhan R.P."/>
            <person name="Pitluck S."/>
            <person name="Pritham E.J."/>
            <person name="Rechtsteiner A."/>
            <person name="Rho M."/>
            <person name="Rogozin I.B."/>
            <person name="Sakarya O."/>
            <person name="Salamov A."/>
            <person name="Schaack S."/>
            <person name="Shapiro H."/>
            <person name="Shiga Y."/>
            <person name="Skalitzky C."/>
            <person name="Smith Z."/>
            <person name="Souvorov A."/>
            <person name="Sung W."/>
            <person name="Tang Z."/>
            <person name="Tsuchiya D."/>
            <person name="Tu H."/>
            <person name="Vos H."/>
            <person name="Wang M."/>
            <person name="Wolf Y.I."/>
            <person name="Yamagata H."/>
            <person name="Yamada T."/>
            <person name="Ye Y."/>
            <person name="Shaw J.R."/>
            <person name="Andrews J."/>
            <person name="Crease T.J."/>
            <person name="Tang H."/>
            <person name="Lucas S.M."/>
            <person name="Robertson H.M."/>
            <person name="Bork P."/>
            <person name="Koonin E.V."/>
            <person name="Zdobnov E.M."/>
            <person name="Grigoriev I.V."/>
            <person name="Lynch M."/>
            <person name="Boore J.L."/>
        </authorList>
    </citation>
    <scope>NUCLEOTIDE SEQUENCE [LARGE SCALE GENOMIC DNA]</scope>
</reference>
<evidence type="ECO:0000313" key="3">
    <source>
        <dbReference type="Proteomes" id="UP000000305"/>
    </source>
</evidence>
<dbReference type="InParanoid" id="E9I579"/>
<evidence type="ECO:0000313" key="2">
    <source>
        <dbReference type="EMBL" id="EFX60851.1"/>
    </source>
</evidence>
<sequence length="76" mass="8136">MASGGGAETGCQIRETNKQKNKVRISKIGSGAETDKYSAETDKSGAELDETAVPKKVPKLVATEKMVSKHQGLMER</sequence>
<feature type="compositionally biased region" description="Basic and acidic residues" evidence="1">
    <location>
        <begin position="33"/>
        <end position="46"/>
    </location>
</feature>
<feature type="region of interest" description="Disordered" evidence="1">
    <location>
        <begin position="1"/>
        <end position="50"/>
    </location>
</feature>
<proteinExistence type="predicted"/>
<evidence type="ECO:0000256" key="1">
    <source>
        <dbReference type="SAM" id="MobiDB-lite"/>
    </source>
</evidence>
<protein>
    <submittedName>
        <fullName evidence="2">Uncharacterized protein</fullName>
    </submittedName>
</protein>
<dbReference type="Proteomes" id="UP000000305">
    <property type="component" value="Unassembled WGS sequence"/>
</dbReference>
<dbReference type="AlphaFoldDB" id="E9I579"/>
<feature type="non-terminal residue" evidence="2">
    <location>
        <position position="76"/>
    </location>
</feature>
<accession>E9I579</accession>